<reference evidence="2" key="1">
    <citation type="submission" date="2022-07" db="EMBL/GenBank/DDBJ databases">
        <title>Characterization of the Novel Bacterium Alteromonas immobilis LMIT006 and Alteromonas gregis LMIT007.</title>
        <authorList>
            <person name="Lin X."/>
        </authorList>
    </citation>
    <scope>NUCLEOTIDE SEQUENCE</scope>
    <source>
        <strain evidence="2">LMIT007</strain>
    </source>
</reference>
<name>A0AA42BK77_9ALTE</name>
<dbReference type="SUPFAM" id="SSF47413">
    <property type="entry name" value="lambda repressor-like DNA-binding domains"/>
    <property type="match status" value="1"/>
</dbReference>
<dbReference type="SMART" id="SM00530">
    <property type="entry name" value="HTH_XRE"/>
    <property type="match status" value="1"/>
</dbReference>
<evidence type="ECO:0000313" key="2">
    <source>
        <dbReference type="EMBL" id="MCP3427448.1"/>
    </source>
</evidence>
<feature type="domain" description="HTH cro/C1-type" evidence="1">
    <location>
        <begin position="14"/>
        <end position="69"/>
    </location>
</feature>
<gene>
    <name evidence="2" type="ORF">NLF92_00615</name>
</gene>
<evidence type="ECO:0000313" key="3">
    <source>
        <dbReference type="Proteomes" id="UP001165413"/>
    </source>
</evidence>
<dbReference type="InterPro" id="IPR001387">
    <property type="entry name" value="Cro/C1-type_HTH"/>
</dbReference>
<dbReference type="InterPro" id="IPR010982">
    <property type="entry name" value="Lambda_DNA-bd_dom_sf"/>
</dbReference>
<sequence length="93" mass="11071">MTYINHPEHLGHILRNIRHSFSYTRAHMAYILGVTERTIQNYESGHSKLTIENWVRCISILERHMTTDKEKETFQKEHLPEQVAEIVKNLLQD</sequence>
<proteinExistence type="predicted"/>
<comment type="caution">
    <text evidence="2">The sequence shown here is derived from an EMBL/GenBank/DDBJ whole genome shotgun (WGS) entry which is preliminary data.</text>
</comment>
<dbReference type="AlphaFoldDB" id="A0AA42BK77"/>
<dbReference type="Proteomes" id="UP001165413">
    <property type="component" value="Unassembled WGS sequence"/>
</dbReference>
<keyword evidence="3" id="KW-1185">Reference proteome</keyword>
<dbReference type="Gene3D" id="1.10.260.40">
    <property type="entry name" value="lambda repressor-like DNA-binding domains"/>
    <property type="match status" value="1"/>
</dbReference>
<organism evidence="2 3">
    <name type="scientific">Opacimonas viscosa</name>
    <dbReference type="NCBI Taxonomy" id="2961944"/>
    <lineage>
        <taxon>Bacteria</taxon>
        <taxon>Pseudomonadati</taxon>
        <taxon>Pseudomonadota</taxon>
        <taxon>Gammaproteobacteria</taxon>
        <taxon>Alteromonadales</taxon>
        <taxon>Alteromonadaceae</taxon>
        <taxon>Opacimonas</taxon>
    </lineage>
</organism>
<protein>
    <submittedName>
        <fullName evidence="2">Helix-turn-helix domain-containing protein</fullName>
    </submittedName>
</protein>
<dbReference type="CDD" id="cd00093">
    <property type="entry name" value="HTH_XRE"/>
    <property type="match status" value="1"/>
</dbReference>
<accession>A0AA42BK77</accession>
<evidence type="ECO:0000259" key="1">
    <source>
        <dbReference type="PROSITE" id="PS50943"/>
    </source>
</evidence>
<dbReference type="GO" id="GO:0003677">
    <property type="term" value="F:DNA binding"/>
    <property type="evidence" value="ECO:0007669"/>
    <property type="project" value="InterPro"/>
</dbReference>
<dbReference type="PROSITE" id="PS50943">
    <property type="entry name" value="HTH_CROC1"/>
    <property type="match status" value="1"/>
</dbReference>
<dbReference type="EMBL" id="JANATA010000001">
    <property type="protein sequence ID" value="MCP3427448.1"/>
    <property type="molecule type" value="Genomic_DNA"/>
</dbReference>
<dbReference type="RefSeq" id="WP_254097807.1">
    <property type="nucleotide sequence ID" value="NZ_JANATA010000001.1"/>
</dbReference>